<accession>I1DZ47</accession>
<feature type="signal peptide" evidence="1">
    <location>
        <begin position="1"/>
        <end position="21"/>
    </location>
</feature>
<keyword evidence="1" id="KW-0732">Signal</keyword>
<dbReference type="STRING" id="562729.RNAN_2327"/>
<evidence type="ECO:0000313" key="2">
    <source>
        <dbReference type="EMBL" id="GAB59325.1"/>
    </source>
</evidence>
<feature type="chain" id="PRO_5003638740" evidence="1">
    <location>
        <begin position="22"/>
        <end position="167"/>
    </location>
</feature>
<reference evidence="2 3" key="1">
    <citation type="journal article" date="2012" name="J. Bacteriol.">
        <title>Genome Sequence of the Protease-Producing Bacterium Rheinheimera nanhaiensis E407-8T, Isolated from Deep-Sea Sediment of the South China Sea.</title>
        <authorList>
            <person name="Zhang X.-Y."/>
            <person name="Zhang Y.-J."/>
            <person name="Qin Q.-L."/>
            <person name="Xie B.-B."/>
            <person name="Chen X.-L."/>
            <person name="Zhou B.-C."/>
            <person name="Zhang Y.-Z."/>
        </authorList>
    </citation>
    <scope>NUCLEOTIDE SEQUENCE [LARGE SCALE GENOMIC DNA]</scope>
    <source>
        <strain evidence="2 3">E407-8</strain>
    </source>
</reference>
<comment type="caution">
    <text evidence="2">The sequence shown here is derived from an EMBL/GenBank/DDBJ whole genome shotgun (WGS) entry which is preliminary data.</text>
</comment>
<evidence type="ECO:0000256" key="1">
    <source>
        <dbReference type="SAM" id="SignalP"/>
    </source>
</evidence>
<protein>
    <submittedName>
        <fullName evidence="2">Uncharacterized protein</fullName>
    </submittedName>
</protein>
<sequence length="167" mass="19092">MKHRLFFVLLVLWAAGLPAHAHKFSTAYMDVMQQQDQPLLVWRVSLHDLTQAGALGSSHNAELSWQQVLNSETLLRSYINNRIHFTSAAGACRITTNTSDWRVKQQQQLFLVLPLQVYCGSLSGWQLSYQALFDNQHNHKLLLNWKIKPAAANLVLSPDKHFYPDVI</sequence>
<organism evidence="2 3">
    <name type="scientific">Rheinheimera nanhaiensis E407-8</name>
    <dbReference type="NCBI Taxonomy" id="562729"/>
    <lineage>
        <taxon>Bacteria</taxon>
        <taxon>Pseudomonadati</taxon>
        <taxon>Pseudomonadota</taxon>
        <taxon>Gammaproteobacteria</taxon>
        <taxon>Chromatiales</taxon>
        <taxon>Chromatiaceae</taxon>
        <taxon>Rheinheimera</taxon>
    </lineage>
</organism>
<gene>
    <name evidence="2" type="ORF">RNAN_2327</name>
</gene>
<dbReference type="AlphaFoldDB" id="I1DZ47"/>
<dbReference type="EMBL" id="BAFK01000012">
    <property type="protein sequence ID" value="GAB59325.1"/>
    <property type="molecule type" value="Genomic_DNA"/>
</dbReference>
<evidence type="ECO:0000313" key="3">
    <source>
        <dbReference type="Proteomes" id="UP000004374"/>
    </source>
</evidence>
<dbReference type="Proteomes" id="UP000004374">
    <property type="component" value="Unassembled WGS sequence"/>
</dbReference>
<name>I1DZ47_9GAMM</name>
<keyword evidence="3" id="KW-1185">Reference proteome</keyword>
<proteinExistence type="predicted"/>